<dbReference type="EMBL" id="SRKR01000008">
    <property type="protein sequence ID" value="TGB11169.1"/>
    <property type="molecule type" value="Genomic_DNA"/>
</dbReference>
<dbReference type="InterPro" id="IPR018649">
    <property type="entry name" value="SHOCT"/>
</dbReference>
<sequence length="32" mass="3750">MVRELEKLKDMVDEGILSQEEFEIGKKKLLNS</sequence>
<reference evidence="3" key="4">
    <citation type="submission" date="2019-04" db="EMBL/GenBank/DDBJ databases">
        <authorList>
            <person name="Bisanz J.E."/>
            <person name="Chagwedera N.D."/>
            <person name="Chawla A."/>
            <person name="Turnbaugh P.J."/>
        </authorList>
    </citation>
    <scope>NUCLEOTIDE SEQUENCE</scope>
    <source>
        <strain evidence="3">I8-5</strain>
    </source>
</reference>
<dbReference type="Pfam" id="PF09851">
    <property type="entry name" value="SHOCT"/>
    <property type="match status" value="1"/>
</dbReference>
<organism evidence="2 4">
    <name type="scientific">Limosilactobacillus reuteri</name>
    <name type="common">Lactobacillus reuteri</name>
    <dbReference type="NCBI Taxonomy" id="1598"/>
    <lineage>
        <taxon>Bacteria</taxon>
        <taxon>Bacillati</taxon>
        <taxon>Bacillota</taxon>
        <taxon>Bacilli</taxon>
        <taxon>Lactobacillales</taxon>
        <taxon>Lactobacillaceae</taxon>
        <taxon>Limosilactobacillus</taxon>
    </lineage>
</organism>
<accession>A0A317GJV0</accession>
<dbReference type="RefSeq" id="WP_109884202.1">
    <property type="nucleotide sequence ID" value="NZ_JAJGUS010000099.1"/>
</dbReference>
<gene>
    <name evidence="2" type="ORF">DKZ22_12765</name>
    <name evidence="3" type="ORF">E5F87_05810</name>
</gene>
<dbReference type="GeneID" id="96768069"/>
<reference evidence="2" key="2">
    <citation type="submission" date="2018-05" db="EMBL/GenBank/DDBJ databases">
        <authorList>
            <person name="Peng X.Y."/>
            <person name="Xu Y.F."/>
            <person name="Luo D."/>
            <person name="Yu J."/>
            <person name="Gu J.Y."/>
        </authorList>
    </citation>
    <scope>NUCLEOTIDE SEQUENCE</scope>
    <source>
        <strain evidence="2">LR10</strain>
    </source>
</reference>
<dbReference type="Proteomes" id="UP000297521">
    <property type="component" value="Unassembled WGS sequence"/>
</dbReference>
<proteinExistence type="predicted"/>
<dbReference type="AlphaFoldDB" id="A0A317GJV0"/>
<evidence type="ECO:0000313" key="2">
    <source>
        <dbReference type="EMBL" id="PWT38652.1"/>
    </source>
</evidence>
<reference evidence="2 4" key="1">
    <citation type="journal article" date="2018" name="Front. Microbiol.">
        <title>Comparative Genomics of the Herbivore Gut Symbiont Lactobacillus reuteri Reveals Genetic Diversity and Lifestyle Adaptation.</title>
        <authorList>
            <person name="Zhao J."/>
        </authorList>
    </citation>
    <scope>NUCLEOTIDE SEQUENCE [LARGE SCALE GENOMIC DNA]</scope>
    <source>
        <strain evidence="2 4">LR10</strain>
    </source>
</reference>
<name>A0A317GJV0_LIMRT</name>
<evidence type="ECO:0000313" key="4">
    <source>
        <dbReference type="Proteomes" id="UP000245980"/>
    </source>
</evidence>
<dbReference type="EMBL" id="QGHT01000179">
    <property type="protein sequence ID" value="PWT38652.1"/>
    <property type="molecule type" value="Genomic_DNA"/>
</dbReference>
<evidence type="ECO:0000259" key="1">
    <source>
        <dbReference type="Pfam" id="PF09851"/>
    </source>
</evidence>
<protein>
    <submittedName>
        <fullName evidence="3">SHOCT domain-containing protein</fullName>
    </submittedName>
</protein>
<comment type="caution">
    <text evidence="2">The sequence shown here is derived from an EMBL/GenBank/DDBJ whole genome shotgun (WGS) entry which is preliminary data.</text>
</comment>
<evidence type="ECO:0000313" key="3">
    <source>
        <dbReference type="EMBL" id="TGB11169.1"/>
    </source>
</evidence>
<feature type="domain" description="SHOCT" evidence="1">
    <location>
        <begin position="4"/>
        <end position="30"/>
    </location>
</feature>
<dbReference type="Proteomes" id="UP000245980">
    <property type="component" value="Unassembled WGS sequence"/>
</dbReference>
<reference evidence="3" key="3">
    <citation type="journal article" date="2019" name="Cell Metab.">
        <title>Nutrient sensing in CD11c cells alters the gut microbiome to regulate food intake and body mass.</title>
        <authorList>
            <person name="Chagwedera N.D."/>
            <person name="Ang Q.Y."/>
            <person name="Bisanz J.E."/>
            <person name="Leong Y.A."/>
            <person name="Ganeshan K."/>
            <person name="Cai J."/>
            <person name="Patterson A.D."/>
            <person name="Turnbaugh P.J."/>
            <person name="Chawla A."/>
        </authorList>
    </citation>
    <scope>NUCLEOTIDE SEQUENCE</scope>
    <source>
        <strain evidence="3">I8-5</strain>
    </source>
</reference>